<feature type="domain" description="Penicillin-binding protein transpeptidase" evidence="1">
    <location>
        <begin position="14"/>
        <end position="104"/>
    </location>
</feature>
<feature type="non-terminal residue" evidence="2">
    <location>
        <position position="105"/>
    </location>
</feature>
<dbReference type="Pfam" id="PF00905">
    <property type="entry name" value="Transpeptidase"/>
    <property type="match status" value="1"/>
</dbReference>
<dbReference type="Proteomes" id="UP000229054">
    <property type="component" value="Unassembled WGS sequence"/>
</dbReference>
<evidence type="ECO:0000259" key="1">
    <source>
        <dbReference type="Pfam" id="PF00905"/>
    </source>
</evidence>
<sequence length="105" mass="11921">MPDKEWKRKAFPEDPGWWDGNTYYLSIGQQYLQITPLEIVNSFAAIANGGRLLQPQVVKEIIDTSAGSPTIVKEMEPKIIREDFIDSQNLQIVREGMRQAVTGKN</sequence>
<dbReference type="GO" id="GO:0071555">
    <property type="term" value="P:cell wall organization"/>
    <property type="evidence" value="ECO:0007669"/>
    <property type="project" value="TreeGrafter"/>
</dbReference>
<reference evidence="2 3" key="1">
    <citation type="submission" date="2017-09" db="EMBL/GenBank/DDBJ databases">
        <title>Depth-based differentiation of microbial function through sediment-hosted aquifers and enrichment of novel symbionts in the deep terrestrial subsurface.</title>
        <authorList>
            <person name="Probst A.J."/>
            <person name="Ladd B."/>
            <person name="Jarett J.K."/>
            <person name="Geller-Mcgrath D.E."/>
            <person name="Sieber C.M."/>
            <person name="Emerson J.B."/>
            <person name="Anantharaman K."/>
            <person name="Thomas B.C."/>
            <person name="Malmstrom R."/>
            <person name="Stieglmeier M."/>
            <person name="Klingl A."/>
            <person name="Woyke T."/>
            <person name="Ryan C.M."/>
            <person name="Banfield J.F."/>
        </authorList>
    </citation>
    <scope>NUCLEOTIDE SEQUENCE [LARGE SCALE GENOMIC DNA]</scope>
    <source>
        <strain evidence="2">CG23_combo_of_CG06-09_8_20_14_all_39_25</strain>
    </source>
</reference>
<dbReference type="GO" id="GO:0008658">
    <property type="term" value="F:penicillin binding"/>
    <property type="evidence" value="ECO:0007669"/>
    <property type="project" value="InterPro"/>
</dbReference>
<accession>A0A2G9YSF1</accession>
<protein>
    <recommendedName>
        <fullName evidence="1">Penicillin-binding protein transpeptidase domain-containing protein</fullName>
    </recommendedName>
</protein>
<dbReference type="GO" id="GO:0005886">
    <property type="term" value="C:plasma membrane"/>
    <property type="evidence" value="ECO:0007669"/>
    <property type="project" value="TreeGrafter"/>
</dbReference>
<dbReference type="PANTHER" id="PTHR30627">
    <property type="entry name" value="PEPTIDOGLYCAN D,D-TRANSPEPTIDASE"/>
    <property type="match status" value="1"/>
</dbReference>
<evidence type="ECO:0000313" key="2">
    <source>
        <dbReference type="EMBL" id="PIP22157.1"/>
    </source>
</evidence>
<dbReference type="EMBL" id="PCRN01000071">
    <property type="protein sequence ID" value="PIP22157.1"/>
    <property type="molecule type" value="Genomic_DNA"/>
</dbReference>
<dbReference type="AlphaFoldDB" id="A0A2G9YSF1"/>
<dbReference type="Gene3D" id="3.40.710.10">
    <property type="entry name" value="DD-peptidase/beta-lactamase superfamily"/>
    <property type="match status" value="1"/>
</dbReference>
<proteinExistence type="predicted"/>
<evidence type="ECO:0000313" key="3">
    <source>
        <dbReference type="Proteomes" id="UP000229054"/>
    </source>
</evidence>
<dbReference type="SUPFAM" id="SSF56601">
    <property type="entry name" value="beta-lactamase/transpeptidase-like"/>
    <property type="match status" value="1"/>
</dbReference>
<dbReference type="InterPro" id="IPR050515">
    <property type="entry name" value="Beta-lactam/transpept"/>
</dbReference>
<dbReference type="InterPro" id="IPR001460">
    <property type="entry name" value="PCN-bd_Tpept"/>
</dbReference>
<dbReference type="InterPro" id="IPR012338">
    <property type="entry name" value="Beta-lactam/transpept-like"/>
</dbReference>
<comment type="caution">
    <text evidence="2">The sequence shown here is derived from an EMBL/GenBank/DDBJ whole genome shotgun (WGS) entry which is preliminary data.</text>
</comment>
<gene>
    <name evidence="2" type="ORF">COX38_02130</name>
</gene>
<organism evidence="2 3">
    <name type="scientific">Candidatus Nealsonbacteria bacterium CG23_combo_of_CG06-09_8_20_14_all_39_25</name>
    <dbReference type="NCBI Taxonomy" id="1974723"/>
    <lineage>
        <taxon>Bacteria</taxon>
        <taxon>Candidatus Nealsoniibacteriota</taxon>
    </lineage>
</organism>
<name>A0A2G9YSF1_9BACT</name>